<dbReference type="Proteomes" id="UP000000939">
    <property type="component" value="Chromosome"/>
</dbReference>
<protein>
    <submittedName>
        <fullName evidence="2">Uncharacterized protein</fullName>
    </submittedName>
</protein>
<reference evidence="2 3" key="1">
    <citation type="journal article" date="2010" name="Stand. Genomic Sci.">
        <title>Complete genome sequence of Arcobacter nitrofigilis type strain (CI).</title>
        <authorList>
            <person name="Pati A."/>
            <person name="Gronow S."/>
            <person name="Lapidus A."/>
            <person name="Copeland A."/>
            <person name="Glavina Del Rio T."/>
            <person name="Nolan M."/>
            <person name="Lucas S."/>
            <person name="Tice H."/>
            <person name="Cheng J.F."/>
            <person name="Han C."/>
            <person name="Chertkov O."/>
            <person name="Bruce D."/>
            <person name="Tapia R."/>
            <person name="Goodwin L."/>
            <person name="Pitluck S."/>
            <person name="Liolios K."/>
            <person name="Ivanova N."/>
            <person name="Mavromatis K."/>
            <person name="Chen A."/>
            <person name="Palaniappan K."/>
            <person name="Land M."/>
            <person name="Hauser L."/>
            <person name="Chang Y.J."/>
            <person name="Jeffries C.D."/>
            <person name="Detter J.C."/>
            <person name="Rohde M."/>
            <person name="Goker M."/>
            <person name="Bristow J."/>
            <person name="Eisen J.A."/>
            <person name="Markowitz V."/>
            <person name="Hugenholtz P."/>
            <person name="Klenk H.P."/>
            <person name="Kyrpides N.C."/>
        </authorList>
    </citation>
    <scope>NUCLEOTIDE SEQUENCE [LARGE SCALE GENOMIC DNA]</scope>
    <source>
        <strain evidence="3">ATCC 33309 / DSM 7299 / CCUG 15893 / LMG 7604 / NCTC 12251 / CI</strain>
    </source>
</reference>
<accession>D5V7C6</accession>
<keyword evidence="3" id="KW-1185">Reference proteome</keyword>
<feature type="transmembrane region" description="Helical" evidence="1">
    <location>
        <begin position="6"/>
        <end position="22"/>
    </location>
</feature>
<sequence length="93" mass="10717">MQTILFLLILFLIVSFSILLYFKTKTSRLQKLNSGQCPACNEKTKEFFDTKTNTKFKYEVITSRLLKDHGCSGIKEIEYVCKSCGLKEVHSIN</sequence>
<organism evidence="2 3">
    <name type="scientific">Arcobacter nitrofigilis (strain ATCC 33309 / DSM 7299 / CCUG 15893 / LMG 7604 / NCTC 12251 / CI)</name>
    <name type="common">Campylobacter nitrofigilis</name>
    <dbReference type="NCBI Taxonomy" id="572480"/>
    <lineage>
        <taxon>Bacteria</taxon>
        <taxon>Pseudomonadati</taxon>
        <taxon>Campylobacterota</taxon>
        <taxon>Epsilonproteobacteria</taxon>
        <taxon>Campylobacterales</taxon>
        <taxon>Arcobacteraceae</taxon>
        <taxon>Arcobacter</taxon>
    </lineage>
</organism>
<dbReference type="EMBL" id="CP001999">
    <property type="protein sequence ID" value="ADG94546.1"/>
    <property type="molecule type" value="Genomic_DNA"/>
</dbReference>
<keyword evidence="1" id="KW-1133">Transmembrane helix</keyword>
<keyword evidence="1" id="KW-0472">Membrane</keyword>
<dbReference type="HOGENOM" id="CLU_2393467_0_0_7"/>
<proteinExistence type="predicted"/>
<dbReference type="STRING" id="572480.Arnit_2898"/>
<dbReference type="KEGG" id="ant:Arnit_2898"/>
<keyword evidence="1" id="KW-0812">Transmembrane</keyword>
<dbReference type="AlphaFoldDB" id="D5V7C6"/>
<evidence type="ECO:0000313" key="2">
    <source>
        <dbReference type="EMBL" id="ADG94546.1"/>
    </source>
</evidence>
<gene>
    <name evidence="2" type="ordered locus">Arnit_2898</name>
</gene>
<evidence type="ECO:0000256" key="1">
    <source>
        <dbReference type="SAM" id="Phobius"/>
    </source>
</evidence>
<evidence type="ECO:0000313" key="3">
    <source>
        <dbReference type="Proteomes" id="UP000000939"/>
    </source>
</evidence>
<name>D5V7C6_ARCNC</name>